<evidence type="ECO:0000313" key="1">
    <source>
        <dbReference type="EMBL" id="KEH25959.1"/>
    </source>
</evidence>
<reference evidence="2" key="3">
    <citation type="submission" date="2015-04" db="UniProtKB">
        <authorList>
            <consortium name="EnsemblPlants"/>
        </authorList>
    </citation>
    <scope>IDENTIFICATION</scope>
    <source>
        <strain evidence="2">cv. Jemalong A17</strain>
    </source>
</reference>
<accession>A0A072U881</accession>
<dbReference type="Proteomes" id="UP000002051">
    <property type="component" value="Chromosome 6"/>
</dbReference>
<reference evidence="1 3" key="1">
    <citation type="journal article" date="2011" name="Nature">
        <title>The Medicago genome provides insight into the evolution of rhizobial symbioses.</title>
        <authorList>
            <person name="Young N.D."/>
            <person name="Debelle F."/>
            <person name="Oldroyd G.E."/>
            <person name="Geurts R."/>
            <person name="Cannon S.B."/>
            <person name="Udvardi M.K."/>
            <person name="Benedito V.A."/>
            <person name="Mayer K.F."/>
            <person name="Gouzy J."/>
            <person name="Schoof H."/>
            <person name="Van de Peer Y."/>
            <person name="Proost S."/>
            <person name="Cook D.R."/>
            <person name="Meyers B.C."/>
            <person name="Spannagl M."/>
            <person name="Cheung F."/>
            <person name="De Mita S."/>
            <person name="Krishnakumar V."/>
            <person name="Gundlach H."/>
            <person name="Zhou S."/>
            <person name="Mudge J."/>
            <person name="Bharti A.K."/>
            <person name="Murray J.D."/>
            <person name="Naoumkina M.A."/>
            <person name="Rosen B."/>
            <person name="Silverstein K.A."/>
            <person name="Tang H."/>
            <person name="Rombauts S."/>
            <person name="Zhao P.X."/>
            <person name="Zhou P."/>
            <person name="Barbe V."/>
            <person name="Bardou P."/>
            <person name="Bechner M."/>
            <person name="Bellec A."/>
            <person name="Berger A."/>
            <person name="Berges H."/>
            <person name="Bidwell S."/>
            <person name="Bisseling T."/>
            <person name="Choisne N."/>
            <person name="Couloux A."/>
            <person name="Denny R."/>
            <person name="Deshpande S."/>
            <person name="Dai X."/>
            <person name="Doyle J.J."/>
            <person name="Dudez A.M."/>
            <person name="Farmer A.D."/>
            <person name="Fouteau S."/>
            <person name="Franken C."/>
            <person name="Gibelin C."/>
            <person name="Gish J."/>
            <person name="Goldstein S."/>
            <person name="Gonzalez A.J."/>
            <person name="Green P.J."/>
            <person name="Hallab A."/>
            <person name="Hartog M."/>
            <person name="Hua A."/>
            <person name="Humphray S.J."/>
            <person name="Jeong D.H."/>
            <person name="Jing Y."/>
            <person name="Jocker A."/>
            <person name="Kenton S.M."/>
            <person name="Kim D.J."/>
            <person name="Klee K."/>
            <person name="Lai H."/>
            <person name="Lang C."/>
            <person name="Lin S."/>
            <person name="Macmil S.L."/>
            <person name="Magdelenat G."/>
            <person name="Matthews L."/>
            <person name="McCorrison J."/>
            <person name="Monaghan E.L."/>
            <person name="Mun J.H."/>
            <person name="Najar F.Z."/>
            <person name="Nicholson C."/>
            <person name="Noirot C."/>
            <person name="O'Bleness M."/>
            <person name="Paule C.R."/>
            <person name="Poulain J."/>
            <person name="Prion F."/>
            <person name="Qin B."/>
            <person name="Qu C."/>
            <person name="Retzel E.F."/>
            <person name="Riddle C."/>
            <person name="Sallet E."/>
            <person name="Samain S."/>
            <person name="Samson N."/>
            <person name="Sanders I."/>
            <person name="Saurat O."/>
            <person name="Scarpelli C."/>
            <person name="Schiex T."/>
            <person name="Segurens B."/>
            <person name="Severin A.J."/>
            <person name="Sherrier D.J."/>
            <person name="Shi R."/>
            <person name="Sims S."/>
            <person name="Singer S.R."/>
            <person name="Sinharoy S."/>
            <person name="Sterck L."/>
            <person name="Viollet A."/>
            <person name="Wang B.B."/>
            <person name="Wang K."/>
            <person name="Wang M."/>
            <person name="Wang X."/>
            <person name="Warfsmann J."/>
            <person name="Weissenbach J."/>
            <person name="White D.D."/>
            <person name="White J.D."/>
            <person name="Wiley G.B."/>
            <person name="Wincker P."/>
            <person name="Xing Y."/>
            <person name="Yang L."/>
            <person name="Yao Z."/>
            <person name="Ying F."/>
            <person name="Zhai J."/>
            <person name="Zhou L."/>
            <person name="Zuber A."/>
            <person name="Denarie J."/>
            <person name="Dixon R.A."/>
            <person name="May G.D."/>
            <person name="Schwartz D.C."/>
            <person name="Rogers J."/>
            <person name="Quetier F."/>
            <person name="Town C.D."/>
            <person name="Roe B.A."/>
        </authorList>
    </citation>
    <scope>NUCLEOTIDE SEQUENCE [LARGE SCALE GENOMIC DNA]</scope>
    <source>
        <strain evidence="1">A17</strain>
        <strain evidence="2 3">cv. Jemalong A17</strain>
    </source>
</reference>
<dbReference type="HOGENOM" id="CLU_3071740_0_0_1"/>
<protein>
    <submittedName>
        <fullName evidence="1 2">Uncharacterized protein</fullName>
    </submittedName>
</protein>
<dbReference type="EMBL" id="CM001222">
    <property type="protein sequence ID" value="KEH25959.1"/>
    <property type="molecule type" value="Genomic_DNA"/>
</dbReference>
<dbReference type="AlphaFoldDB" id="A0A072U881"/>
<proteinExistence type="predicted"/>
<keyword evidence="3" id="KW-1185">Reference proteome</keyword>
<dbReference type="EnsemblPlants" id="KEH25959">
    <property type="protein sequence ID" value="KEH25959"/>
    <property type="gene ID" value="MTR_6g038420"/>
</dbReference>
<evidence type="ECO:0000313" key="3">
    <source>
        <dbReference type="Proteomes" id="UP000002051"/>
    </source>
</evidence>
<sequence length="53" mass="6183">MELVVSSLDGNESPRPDGFNLNFFIRLRNMLKADIEIMFEQFYTPANLLKIFS</sequence>
<reference evidence="1 3" key="2">
    <citation type="journal article" date="2014" name="BMC Genomics">
        <title>An improved genome release (version Mt4.0) for the model legume Medicago truncatula.</title>
        <authorList>
            <person name="Tang H."/>
            <person name="Krishnakumar V."/>
            <person name="Bidwell S."/>
            <person name="Rosen B."/>
            <person name="Chan A."/>
            <person name="Zhou S."/>
            <person name="Gentzbittel L."/>
            <person name="Childs K.L."/>
            <person name="Yandell M."/>
            <person name="Gundlach H."/>
            <person name="Mayer K.F."/>
            <person name="Schwartz D.C."/>
            <person name="Town C.D."/>
        </authorList>
    </citation>
    <scope>GENOME REANNOTATION</scope>
    <source>
        <strain evidence="1">A17</strain>
        <strain evidence="2 3">cv. Jemalong A17</strain>
    </source>
</reference>
<gene>
    <name evidence="1" type="ordered locus">MTR_6g038420</name>
</gene>
<organism evidence="1 3">
    <name type="scientific">Medicago truncatula</name>
    <name type="common">Barrel medic</name>
    <name type="synonym">Medicago tribuloides</name>
    <dbReference type="NCBI Taxonomy" id="3880"/>
    <lineage>
        <taxon>Eukaryota</taxon>
        <taxon>Viridiplantae</taxon>
        <taxon>Streptophyta</taxon>
        <taxon>Embryophyta</taxon>
        <taxon>Tracheophyta</taxon>
        <taxon>Spermatophyta</taxon>
        <taxon>Magnoliopsida</taxon>
        <taxon>eudicotyledons</taxon>
        <taxon>Gunneridae</taxon>
        <taxon>Pentapetalae</taxon>
        <taxon>rosids</taxon>
        <taxon>fabids</taxon>
        <taxon>Fabales</taxon>
        <taxon>Fabaceae</taxon>
        <taxon>Papilionoideae</taxon>
        <taxon>50 kb inversion clade</taxon>
        <taxon>NPAAA clade</taxon>
        <taxon>Hologalegina</taxon>
        <taxon>IRL clade</taxon>
        <taxon>Trifolieae</taxon>
        <taxon>Medicago</taxon>
    </lineage>
</organism>
<name>A0A072U881_MEDTR</name>
<evidence type="ECO:0000313" key="2">
    <source>
        <dbReference type="EnsemblPlants" id="KEH25959"/>
    </source>
</evidence>